<dbReference type="PROSITE" id="PS00187">
    <property type="entry name" value="TPP_ENZYMES"/>
    <property type="match status" value="1"/>
</dbReference>
<evidence type="ECO:0000256" key="3">
    <source>
        <dbReference type="ARBA" id="ARBA00023052"/>
    </source>
</evidence>
<proteinExistence type="inferred from homology"/>
<dbReference type="GO" id="GO:0050660">
    <property type="term" value="F:flavin adenine dinucleotide binding"/>
    <property type="evidence" value="ECO:0007669"/>
    <property type="project" value="TreeGrafter"/>
</dbReference>
<evidence type="ECO:0000256" key="1">
    <source>
        <dbReference type="ARBA" id="ARBA00001964"/>
    </source>
</evidence>
<evidence type="ECO:0000313" key="8">
    <source>
        <dbReference type="EMBL" id="QHT27788.1"/>
    </source>
</evidence>
<comment type="cofactor">
    <cofactor evidence="1">
        <name>thiamine diphosphate</name>
        <dbReference type="ChEBI" id="CHEBI:58937"/>
    </cofactor>
</comment>
<comment type="similarity">
    <text evidence="2 4">Belongs to the TPP enzyme family.</text>
</comment>
<evidence type="ECO:0000256" key="4">
    <source>
        <dbReference type="RuleBase" id="RU362132"/>
    </source>
</evidence>
<dbReference type="Gene3D" id="3.40.50.970">
    <property type="match status" value="2"/>
</dbReference>
<dbReference type="InterPro" id="IPR000399">
    <property type="entry name" value="TPP-bd_CS"/>
</dbReference>
<dbReference type="FunFam" id="3.40.50.1220:FF:000008">
    <property type="entry name" value="Acetolactate synthase"/>
    <property type="match status" value="1"/>
</dbReference>
<protein>
    <recommendedName>
        <fullName evidence="9">Acetolactate synthase</fullName>
    </recommendedName>
</protein>
<dbReference type="FunFam" id="3.40.50.970:FF:000007">
    <property type="entry name" value="Acetolactate synthase"/>
    <property type="match status" value="1"/>
</dbReference>
<name>A0A6C0EFU1_9ZZZZ</name>
<dbReference type="Pfam" id="PF02775">
    <property type="entry name" value="TPP_enzyme_C"/>
    <property type="match status" value="1"/>
</dbReference>
<organism evidence="8">
    <name type="scientific">viral metagenome</name>
    <dbReference type="NCBI Taxonomy" id="1070528"/>
    <lineage>
        <taxon>unclassified sequences</taxon>
        <taxon>metagenomes</taxon>
        <taxon>organismal metagenomes</taxon>
    </lineage>
</organism>
<sequence length="625" mass="69562">MGRQVRTLFQSLKITNINQFKPIKHKSVNKQTTFNVGKIIFKNSMEENNVSTIFGISGGAIMPIIDGLYNSKSTKLIVNSNEQCVGHAATGYAKTSGKTGVCIITSGPGLTNMITPMLDAQNDSTPLVVFSGQVPLSAQGTNAFQEAPSVELTSQFTKWSYQVTDINLLSTTIDRAFEIANEGKPGVVHIDIPKCVSYQEYNYEDTNSYLLNKKLEDNIYPSDNIKCKSIYNYDSEHYKKIGDLINNAKKPILYIGQGCKDASYELTRLAILGNIPVTSTIHGTGIFDEHNDLSLRWCGMHGYAPANFALQDADLIIAIGSRFDDRTTGALEKYAPVAKEASKNGTGGIIHCNIESSELDFVVKSDYNFCLDSKEFINNLIPFIRSNTRSKWINEINDLKEKYPFEIKRHSVDLHIEDVIDRIYRKTLDKKAVFTTGVGNHQMQTYQFIKSQYPGKIISSGSLGVMGAGLPYAIGAQFANPNDMVICIDGDSSFNMTLNDMKTIVEHNLPVKIAIMNNNAQMMVTVWEKLFFEERYTATINERNPDYVELAKSFGIKARRCGDARNLNEDIDYFINYNKGPILMEFAIKRDICLPLVKPGCALDDMVLPGDVDLSEIKGKGLVPS</sequence>
<dbReference type="GO" id="GO:0030976">
    <property type="term" value="F:thiamine pyrophosphate binding"/>
    <property type="evidence" value="ECO:0007669"/>
    <property type="project" value="InterPro"/>
</dbReference>
<dbReference type="PANTHER" id="PTHR18968">
    <property type="entry name" value="THIAMINE PYROPHOSPHATE ENZYMES"/>
    <property type="match status" value="1"/>
</dbReference>
<dbReference type="GO" id="GO:0009099">
    <property type="term" value="P:L-valine biosynthetic process"/>
    <property type="evidence" value="ECO:0007669"/>
    <property type="project" value="TreeGrafter"/>
</dbReference>
<dbReference type="InterPro" id="IPR012000">
    <property type="entry name" value="Thiamin_PyroP_enz_cen_dom"/>
</dbReference>
<dbReference type="AlphaFoldDB" id="A0A6C0EFU1"/>
<dbReference type="InterPro" id="IPR045229">
    <property type="entry name" value="TPP_enz"/>
</dbReference>
<feature type="domain" description="Thiamine pyrophosphate enzyme N-terminal TPP-binding" evidence="7">
    <location>
        <begin position="44"/>
        <end position="146"/>
    </location>
</feature>
<dbReference type="SUPFAM" id="SSF52518">
    <property type="entry name" value="Thiamin diphosphate-binding fold (THDP-binding)"/>
    <property type="match status" value="2"/>
</dbReference>
<dbReference type="GO" id="GO:0000287">
    <property type="term" value="F:magnesium ion binding"/>
    <property type="evidence" value="ECO:0007669"/>
    <property type="project" value="InterPro"/>
</dbReference>
<feature type="domain" description="Thiamine pyrophosphate enzyme central" evidence="5">
    <location>
        <begin position="240"/>
        <end position="380"/>
    </location>
</feature>
<reference evidence="8" key="1">
    <citation type="journal article" date="2020" name="Nature">
        <title>Giant virus diversity and host interactions through global metagenomics.</title>
        <authorList>
            <person name="Schulz F."/>
            <person name="Roux S."/>
            <person name="Paez-Espino D."/>
            <person name="Jungbluth S."/>
            <person name="Walsh D.A."/>
            <person name="Denef V.J."/>
            <person name="McMahon K.D."/>
            <person name="Konstantinidis K.T."/>
            <person name="Eloe-Fadrosh E.A."/>
            <person name="Kyrpides N.C."/>
            <person name="Woyke T."/>
        </authorList>
    </citation>
    <scope>NUCLEOTIDE SEQUENCE</scope>
    <source>
        <strain evidence="8">GVMAG-M-3300000115-19</strain>
    </source>
</reference>
<dbReference type="InterPro" id="IPR029061">
    <property type="entry name" value="THDP-binding"/>
</dbReference>
<keyword evidence="3 4" id="KW-0786">Thiamine pyrophosphate</keyword>
<dbReference type="SUPFAM" id="SSF52467">
    <property type="entry name" value="DHS-like NAD/FAD-binding domain"/>
    <property type="match status" value="1"/>
</dbReference>
<dbReference type="GO" id="GO:0009097">
    <property type="term" value="P:isoleucine biosynthetic process"/>
    <property type="evidence" value="ECO:0007669"/>
    <property type="project" value="TreeGrafter"/>
</dbReference>
<dbReference type="Pfam" id="PF02776">
    <property type="entry name" value="TPP_enzyme_N"/>
    <property type="match status" value="1"/>
</dbReference>
<evidence type="ECO:0008006" key="9">
    <source>
        <dbReference type="Google" id="ProtNLM"/>
    </source>
</evidence>
<dbReference type="EMBL" id="MN738842">
    <property type="protein sequence ID" value="QHT27788.1"/>
    <property type="molecule type" value="Genomic_DNA"/>
</dbReference>
<evidence type="ECO:0000259" key="5">
    <source>
        <dbReference type="Pfam" id="PF00205"/>
    </source>
</evidence>
<dbReference type="CDD" id="cd07035">
    <property type="entry name" value="TPP_PYR_POX_like"/>
    <property type="match status" value="1"/>
</dbReference>
<dbReference type="PANTHER" id="PTHR18968:SF13">
    <property type="entry name" value="ACETOLACTATE SYNTHASE CATALYTIC SUBUNIT, MITOCHONDRIAL"/>
    <property type="match status" value="1"/>
</dbReference>
<evidence type="ECO:0000259" key="7">
    <source>
        <dbReference type="Pfam" id="PF02776"/>
    </source>
</evidence>
<accession>A0A6C0EFU1</accession>
<feature type="domain" description="Thiamine pyrophosphate enzyme TPP-binding" evidence="6">
    <location>
        <begin position="437"/>
        <end position="585"/>
    </location>
</feature>
<dbReference type="Pfam" id="PF00205">
    <property type="entry name" value="TPP_enzyme_M"/>
    <property type="match status" value="1"/>
</dbReference>
<dbReference type="GO" id="GO:0005948">
    <property type="term" value="C:acetolactate synthase complex"/>
    <property type="evidence" value="ECO:0007669"/>
    <property type="project" value="TreeGrafter"/>
</dbReference>
<dbReference type="Gene3D" id="3.40.50.1220">
    <property type="entry name" value="TPP-binding domain"/>
    <property type="match status" value="1"/>
</dbReference>
<evidence type="ECO:0000256" key="2">
    <source>
        <dbReference type="ARBA" id="ARBA00007812"/>
    </source>
</evidence>
<dbReference type="GO" id="GO:0005739">
    <property type="term" value="C:mitochondrion"/>
    <property type="evidence" value="ECO:0007669"/>
    <property type="project" value="TreeGrafter"/>
</dbReference>
<evidence type="ECO:0000259" key="6">
    <source>
        <dbReference type="Pfam" id="PF02775"/>
    </source>
</evidence>
<dbReference type="InterPro" id="IPR029035">
    <property type="entry name" value="DHS-like_NAD/FAD-binding_dom"/>
</dbReference>
<dbReference type="InterPro" id="IPR012001">
    <property type="entry name" value="Thiamin_PyroP_enz_TPP-bd_dom"/>
</dbReference>
<dbReference type="GO" id="GO:0003984">
    <property type="term" value="F:acetolactate synthase activity"/>
    <property type="evidence" value="ECO:0007669"/>
    <property type="project" value="TreeGrafter"/>
</dbReference>
<dbReference type="InterPro" id="IPR011766">
    <property type="entry name" value="TPP_enzyme_TPP-bd"/>
</dbReference>